<protein>
    <submittedName>
        <fullName evidence="2">Uncharacterized protein</fullName>
    </submittedName>
</protein>
<reference evidence="3" key="1">
    <citation type="journal article" date="2016" name="Nature">
        <title>The genome of the seagrass Zostera marina reveals angiosperm adaptation to the sea.</title>
        <authorList>
            <person name="Olsen J.L."/>
            <person name="Rouze P."/>
            <person name="Verhelst B."/>
            <person name="Lin Y.-C."/>
            <person name="Bayer T."/>
            <person name="Collen J."/>
            <person name="Dattolo E."/>
            <person name="De Paoli E."/>
            <person name="Dittami S."/>
            <person name="Maumus F."/>
            <person name="Michel G."/>
            <person name="Kersting A."/>
            <person name="Lauritano C."/>
            <person name="Lohaus R."/>
            <person name="Toepel M."/>
            <person name="Tonon T."/>
            <person name="Vanneste K."/>
            <person name="Amirebrahimi M."/>
            <person name="Brakel J."/>
            <person name="Bostroem C."/>
            <person name="Chovatia M."/>
            <person name="Grimwood J."/>
            <person name="Jenkins J.W."/>
            <person name="Jueterbock A."/>
            <person name="Mraz A."/>
            <person name="Stam W.T."/>
            <person name="Tice H."/>
            <person name="Bornberg-Bauer E."/>
            <person name="Green P.J."/>
            <person name="Pearson G.A."/>
            <person name="Procaccini G."/>
            <person name="Duarte C.M."/>
            <person name="Schmutz J."/>
            <person name="Reusch T.B.H."/>
            <person name="Van de Peer Y."/>
        </authorList>
    </citation>
    <scope>NUCLEOTIDE SEQUENCE [LARGE SCALE GENOMIC DNA]</scope>
    <source>
        <strain evidence="3">cv. Finnish</strain>
    </source>
</reference>
<dbReference type="Pfam" id="PF04788">
    <property type="entry name" value="DUF620"/>
    <property type="match status" value="1"/>
</dbReference>
<gene>
    <name evidence="2" type="ORF">ZOSMA_104G00330</name>
</gene>
<accession>A0A0K9Q683</accession>
<dbReference type="EMBL" id="LFYR01000056">
    <property type="protein sequence ID" value="KMZ76280.1"/>
    <property type="molecule type" value="Genomic_DNA"/>
</dbReference>
<comment type="caution">
    <text evidence="2">The sequence shown here is derived from an EMBL/GenBank/DDBJ whole genome shotgun (WGS) entry which is preliminary data.</text>
</comment>
<dbReference type="PANTHER" id="PTHR31300">
    <property type="entry name" value="LIPASE"/>
    <property type="match status" value="1"/>
</dbReference>
<proteinExistence type="predicted"/>
<sequence>MRILCPNYDREDSLDTILEIPIQDDMFASNTGGGRLQTLAVWVKSQAANSNSGRNAELQLLLNVVGSPLIPCPVPVDQGITRSIRDCSIQASTAKYIVQQYVAATGGQAALNSVNSWYAVGKVTMSASDFHMSDESVSASSSKGRGEIGSFVLWQKTPELWYLELIVSCCKVSAGGNGKLNWRQSAAEQSHASRGPPRPLRRALQGLDPRSTANLFGDAVCIGEKVINNEDCFILKLESNSATLRSRGSSSFEIIHHTLWGYFSQRTGLLIKFEDSHLLRMIGKKDGSIFWETSMESMIEDYRYIDGVNIAHSGKTLVTLFRYGQAGSANHKRKMEETWNIQEIDFNIKGLTMDHFLPPADLKKDSDADDQESTP</sequence>
<dbReference type="OrthoDB" id="1065010at2759"/>
<organism evidence="2 3">
    <name type="scientific">Zostera marina</name>
    <name type="common">Eelgrass</name>
    <dbReference type="NCBI Taxonomy" id="29655"/>
    <lineage>
        <taxon>Eukaryota</taxon>
        <taxon>Viridiplantae</taxon>
        <taxon>Streptophyta</taxon>
        <taxon>Embryophyta</taxon>
        <taxon>Tracheophyta</taxon>
        <taxon>Spermatophyta</taxon>
        <taxon>Magnoliopsida</taxon>
        <taxon>Liliopsida</taxon>
        <taxon>Zosteraceae</taxon>
        <taxon>Zostera</taxon>
    </lineage>
</organism>
<dbReference type="STRING" id="29655.A0A0K9Q683"/>
<dbReference type="InterPro" id="IPR006873">
    <property type="entry name" value="DUF620"/>
</dbReference>
<evidence type="ECO:0000256" key="1">
    <source>
        <dbReference type="SAM" id="MobiDB-lite"/>
    </source>
</evidence>
<dbReference type="OMA" id="FDITMQG"/>
<name>A0A0K9Q683_ZOSMR</name>
<evidence type="ECO:0000313" key="2">
    <source>
        <dbReference type="EMBL" id="KMZ76280.1"/>
    </source>
</evidence>
<dbReference type="Proteomes" id="UP000036987">
    <property type="component" value="Unassembled WGS sequence"/>
</dbReference>
<evidence type="ECO:0000313" key="3">
    <source>
        <dbReference type="Proteomes" id="UP000036987"/>
    </source>
</evidence>
<dbReference type="PANTHER" id="PTHR31300:SF9">
    <property type="entry name" value="SPINDLE ASSEMBLY ABNORMAL PROTEIN (DUF620)"/>
    <property type="match status" value="1"/>
</dbReference>
<feature type="region of interest" description="Disordered" evidence="1">
    <location>
        <begin position="184"/>
        <end position="204"/>
    </location>
</feature>
<keyword evidence="3" id="KW-1185">Reference proteome</keyword>
<dbReference type="AlphaFoldDB" id="A0A0K9Q683"/>